<organism evidence="1 2">
    <name type="scientific">Metapseudomonas otitidis</name>
    <dbReference type="NCBI Taxonomy" id="319939"/>
    <lineage>
        <taxon>Bacteria</taxon>
        <taxon>Pseudomonadati</taxon>
        <taxon>Pseudomonadota</taxon>
        <taxon>Gammaproteobacteria</taxon>
        <taxon>Pseudomonadales</taxon>
        <taxon>Pseudomonadaceae</taxon>
        <taxon>Metapseudomonas</taxon>
    </lineage>
</organism>
<dbReference type="EMBL" id="AP022642">
    <property type="protein sequence ID" value="BCA29191.1"/>
    <property type="molecule type" value="Genomic_DNA"/>
</dbReference>
<dbReference type="RefSeq" id="WP_172433878.1">
    <property type="nucleotide sequence ID" value="NZ_AP022642.1"/>
</dbReference>
<evidence type="ECO:0000313" key="2">
    <source>
        <dbReference type="Proteomes" id="UP000501237"/>
    </source>
</evidence>
<reference evidence="1 2" key="1">
    <citation type="journal article" date="2020" name="Microbiol. Resour. Announc.">
        <title>Complete genome sequence of Pseudomonas otitidis strain MrB4, isolated from Lake Biwa in Japan.</title>
        <authorList>
            <person name="Miyazaki K."/>
            <person name="Hase E."/>
            <person name="Maruya T."/>
        </authorList>
    </citation>
    <scope>NUCLEOTIDE SEQUENCE [LARGE SCALE GENOMIC DNA]</scope>
    <source>
        <strain evidence="1 2">MrB4</strain>
    </source>
</reference>
<name>A0A679GDT5_9GAMM</name>
<evidence type="ECO:0000313" key="1">
    <source>
        <dbReference type="EMBL" id="BCA29191.1"/>
    </source>
</evidence>
<sequence length="127" mass="14145">MDQPPHDLHALLQQIARPLFEDATRHARQAGLEAVVRDEANSVGPALCLEVARPGERPSRYRLLGDTAAARVRHECFFADAGETRRLEAAPASVNETVLDTRLAAFFREAFGLSLDYTAERRQAGFW</sequence>
<dbReference type="KEGG" id="poj:PtoMrB4_31680"/>
<protein>
    <submittedName>
        <fullName evidence="1">Uncharacterized protein</fullName>
    </submittedName>
</protein>
<dbReference type="GeneID" id="57398381"/>
<dbReference type="AlphaFoldDB" id="A0A679GDT5"/>
<proteinExistence type="predicted"/>
<dbReference type="Proteomes" id="UP000501237">
    <property type="component" value="Chromosome"/>
</dbReference>
<gene>
    <name evidence="1" type="ORF">PtoMrB4_31680</name>
</gene>
<accession>A0A679GDT5</accession>